<evidence type="ECO:0000313" key="1">
    <source>
        <dbReference type="EMBL" id="CRL06094.1"/>
    </source>
</evidence>
<dbReference type="EMBL" id="CVRI01000066">
    <property type="protein sequence ID" value="CRL06094.1"/>
    <property type="molecule type" value="Genomic_DNA"/>
</dbReference>
<gene>
    <name evidence="1" type="ORF">CLUMA_CG019350</name>
</gene>
<evidence type="ECO:0000313" key="2">
    <source>
        <dbReference type="Proteomes" id="UP000183832"/>
    </source>
</evidence>
<reference evidence="1 2" key="1">
    <citation type="submission" date="2015-04" db="EMBL/GenBank/DDBJ databases">
        <authorList>
            <person name="Syromyatnikov M.Y."/>
            <person name="Popov V.N."/>
        </authorList>
    </citation>
    <scope>NUCLEOTIDE SEQUENCE [LARGE SCALE GENOMIC DNA]</scope>
</reference>
<organism evidence="1 2">
    <name type="scientific">Clunio marinus</name>
    <dbReference type="NCBI Taxonomy" id="568069"/>
    <lineage>
        <taxon>Eukaryota</taxon>
        <taxon>Metazoa</taxon>
        <taxon>Ecdysozoa</taxon>
        <taxon>Arthropoda</taxon>
        <taxon>Hexapoda</taxon>
        <taxon>Insecta</taxon>
        <taxon>Pterygota</taxon>
        <taxon>Neoptera</taxon>
        <taxon>Endopterygota</taxon>
        <taxon>Diptera</taxon>
        <taxon>Nematocera</taxon>
        <taxon>Chironomoidea</taxon>
        <taxon>Chironomidae</taxon>
        <taxon>Clunio</taxon>
    </lineage>
</organism>
<proteinExistence type="predicted"/>
<sequence>MTQHIKLSYDILQNAECLRNTFTLRGKGEDALGTHKITFLFKQRFKNNLRQDTLKSTTRFHLSKSSTFSTHSAISHIRHVYDRI</sequence>
<dbReference type="Proteomes" id="UP000183832">
    <property type="component" value="Unassembled WGS sequence"/>
</dbReference>
<dbReference type="AlphaFoldDB" id="A0A1J1J3S7"/>
<name>A0A1J1J3S7_9DIPT</name>
<protein>
    <submittedName>
        <fullName evidence="1">CLUMA_CG019350, isoform A</fullName>
    </submittedName>
</protein>
<keyword evidence="2" id="KW-1185">Reference proteome</keyword>
<accession>A0A1J1J3S7</accession>